<protein>
    <recommendedName>
        <fullName evidence="4">DUF3221 domain-containing protein</fullName>
    </recommendedName>
</protein>
<sequence>MRGFWKMAAVLAALGLLLAACGAERAEVVTASSFYGRVTAVDANVVTVAVASLPQDADKAAVEKDLQEGQALEYTGEDCTVTVQNLDLITEADDSGSRTGLTLLQVGAYVYMELLTDESGAATATAVTVLRGDGAQSGGDLPPR</sequence>
<keyword evidence="1" id="KW-0732">Signal</keyword>
<evidence type="ECO:0000313" key="2">
    <source>
        <dbReference type="EMBL" id="MBC5580669.1"/>
    </source>
</evidence>
<evidence type="ECO:0000313" key="3">
    <source>
        <dbReference type="Proteomes" id="UP000659630"/>
    </source>
</evidence>
<evidence type="ECO:0008006" key="4">
    <source>
        <dbReference type="Google" id="ProtNLM"/>
    </source>
</evidence>
<comment type="caution">
    <text evidence="2">The sequence shown here is derived from an EMBL/GenBank/DDBJ whole genome shotgun (WGS) entry which is preliminary data.</text>
</comment>
<dbReference type="AlphaFoldDB" id="A0A923I6F1"/>
<reference evidence="2" key="1">
    <citation type="submission" date="2020-08" db="EMBL/GenBank/DDBJ databases">
        <title>Genome public.</title>
        <authorList>
            <person name="Liu C."/>
            <person name="Sun Q."/>
        </authorList>
    </citation>
    <scope>NUCLEOTIDE SEQUENCE</scope>
    <source>
        <strain evidence="2">BX8</strain>
    </source>
</reference>
<name>A0A923I6F1_9FIRM</name>
<keyword evidence="3" id="KW-1185">Reference proteome</keyword>
<dbReference type="PROSITE" id="PS51257">
    <property type="entry name" value="PROKAR_LIPOPROTEIN"/>
    <property type="match status" value="1"/>
</dbReference>
<gene>
    <name evidence="2" type="ORF">H8S23_04035</name>
</gene>
<feature type="chain" id="PRO_5036758653" description="DUF3221 domain-containing protein" evidence="1">
    <location>
        <begin position="26"/>
        <end position="144"/>
    </location>
</feature>
<feature type="signal peptide" evidence="1">
    <location>
        <begin position="1"/>
        <end position="25"/>
    </location>
</feature>
<dbReference type="RefSeq" id="WP_186887007.1">
    <property type="nucleotide sequence ID" value="NZ_JACONZ010000001.1"/>
</dbReference>
<proteinExistence type="predicted"/>
<evidence type="ECO:0000256" key="1">
    <source>
        <dbReference type="SAM" id="SignalP"/>
    </source>
</evidence>
<accession>A0A923I6F1</accession>
<dbReference type="EMBL" id="JACONZ010000001">
    <property type="protein sequence ID" value="MBC5580669.1"/>
    <property type="molecule type" value="Genomic_DNA"/>
</dbReference>
<organism evidence="2 3">
    <name type="scientific">Anaerofilum hominis</name>
    <dbReference type="NCBI Taxonomy" id="2763016"/>
    <lineage>
        <taxon>Bacteria</taxon>
        <taxon>Bacillati</taxon>
        <taxon>Bacillota</taxon>
        <taxon>Clostridia</taxon>
        <taxon>Eubacteriales</taxon>
        <taxon>Oscillospiraceae</taxon>
        <taxon>Anaerofilum</taxon>
    </lineage>
</organism>
<dbReference type="Proteomes" id="UP000659630">
    <property type="component" value="Unassembled WGS sequence"/>
</dbReference>